<dbReference type="GO" id="GO:0005085">
    <property type="term" value="F:guanyl-nucleotide exchange factor activity"/>
    <property type="evidence" value="ECO:0007669"/>
    <property type="project" value="InterPro"/>
</dbReference>
<dbReference type="FunCoup" id="I2GYL4">
    <property type="interactions" value="77"/>
</dbReference>
<dbReference type="RefSeq" id="XP_004178735.1">
    <property type="nucleotide sequence ID" value="XM_004178687.1"/>
</dbReference>
<dbReference type="KEGG" id="tbl:TBLA_0B03770"/>
<dbReference type="GO" id="GO:0007266">
    <property type="term" value="P:Rho protein signal transduction"/>
    <property type="evidence" value="ECO:0007669"/>
    <property type="project" value="EnsemblFungi"/>
</dbReference>
<organism evidence="1 2">
    <name type="scientific">Henningerozyma blattae (strain ATCC 34711 / CBS 6284 / DSM 70876 / NBRC 10599 / NRRL Y-10934 / UCD 77-7)</name>
    <name type="common">Yeast</name>
    <name type="synonym">Tetrapisispora blattae</name>
    <dbReference type="NCBI Taxonomy" id="1071380"/>
    <lineage>
        <taxon>Eukaryota</taxon>
        <taxon>Fungi</taxon>
        <taxon>Dikarya</taxon>
        <taxon>Ascomycota</taxon>
        <taxon>Saccharomycotina</taxon>
        <taxon>Saccharomycetes</taxon>
        <taxon>Saccharomycetales</taxon>
        <taxon>Saccharomycetaceae</taxon>
        <taxon>Henningerozyma</taxon>
    </lineage>
</organism>
<dbReference type="eggNOG" id="ENOG502QQB4">
    <property type="taxonomic scope" value="Eukaryota"/>
</dbReference>
<evidence type="ECO:0000313" key="1">
    <source>
        <dbReference type="EMBL" id="CCH59216.1"/>
    </source>
</evidence>
<accession>I2GYL4</accession>
<name>I2GYL4_HENB6</name>
<dbReference type="AlphaFoldDB" id="I2GYL4"/>
<dbReference type="OMA" id="ESCFNNG"/>
<dbReference type="GO" id="GO:1903338">
    <property type="term" value="P:regulation of cell wall organization or biogenesis"/>
    <property type="evidence" value="ECO:0007669"/>
    <property type="project" value="EnsemblFungi"/>
</dbReference>
<dbReference type="OrthoDB" id="4059796at2759"/>
<protein>
    <submittedName>
        <fullName evidence="1">Uncharacterized protein</fullName>
    </submittedName>
</protein>
<dbReference type="GO" id="GO:0030010">
    <property type="term" value="P:establishment of cell polarity"/>
    <property type="evidence" value="ECO:0007669"/>
    <property type="project" value="EnsemblFungi"/>
</dbReference>
<dbReference type="PANTHER" id="PTHR10957">
    <property type="entry name" value="RAP1 GTPASE-GDP DISSOCIATION STIMULATOR 1"/>
    <property type="match status" value="1"/>
</dbReference>
<dbReference type="Proteomes" id="UP000002866">
    <property type="component" value="Chromosome 2"/>
</dbReference>
<keyword evidence="2" id="KW-1185">Reference proteome</keyword>
<dbReference type="EMBL" id="HE806317">
    <property type="protein sequence ID" value="CCH59216.1"/>
    <property type="molecule type" value="Genomic_DNA"/>
</dbReference>
<dbReference type="InterPro" id="IPR040144">
    <property type="entry name" value="RAP1GDS1"/>
</dbReference>
<dbReference type="STRING" id="1071380.I2GYL4"/>
<dbReference type="HOGENOM" id="CLU_436179_0_0_1"/>
<proteinExistence type="predicted"/>
<gene>
    <name evidence="1" type="primary">TBLA0B03770</name>
    <name evidence="1" type="ORF">TBLA_0B03770</name>
</gene>
<reference evidence="1 2" key="1">
    <citation type="journal article" date="2011" name="Proc. Natl. Acad. Sci. U.S.A.">
        <title>Evolutionary erosion of yeast sex chromosomes by mating-type switching accidents.</title>
        <authorList>
            <person name="Gordon J.L."/>
            <person name="Armisen D."/>
            <person name="Proux-Wera E."/>
            <person name="Oheigeartaigh S.S."/>
            <person name="Byrne K.P."/>
            <person name="Wolfe K.H."/>
        </authorList>
    </citation>
    <scope>NUCLEOTIDE SEQUENCE [LARGE SCALE GENOMIC DNA]</scope>
    <source>
        <strain evidence="2">ATCC 34711 / CBS 6284 / DSM 70876 / NBRC 10599 / NRRL Y-10934 / UCD 77-7</strain>
    </source>
</reference>
<dbReference type="InParanoid" id="I2GYL4"/>
<evidence type="ECO:0000313" key="2">
    <source>
        <dbReference type="Proteomes" id="UP000002866"/>
    </source>
</evidence>
<sequence length="625" mass="70937">MDYEDILFGLQPIINASNVEDIPLQDVYLEGYLTVLDQLAVSLRAPDNRNVIGQSGLFSQLLRVLQSFLDICFHSQDTTGDQLTLFKLVSELIRCIANGLVDNDDNRKILIDGDITSEIKLEKKIRLIDYYIPRIFNLDSITNSDDTDKLLSTLQMRSIVLVKNLILENDNLIKRFSTYLRGPLFKLLLKYQPLINDEYEILLLASEILVDILDIHSEDTTVSNISILTEFIVKVAPLISSIDIGDASEENESHDASEMMEEIDDPFTDLILNFTKCLEIILEKNLKINFQNLDDQVLKIQTNLFESLNILFPKEFYNKLIVMRRLSSSVGYVSSNLTISNVNERHLCYNIIKSSQNGYQLAAAFILLSNSINSKQDADLILNDIPISLLIEKTSFIKDPMQFQGFLDLLRKLLSITIAMTLTQDELYKLAIVLKVIQDQTKYFTNLLPLLSSLLKKLITVLPSSMIQKLISSNDTCPILDIILENESLTSALSLDKLLVARTDTKDEILMKLWDKVFKFDENSSNGNNISISYLFQISKTLGIYFKNIESKCSKESDKLIVSHFKDILLVLETLLPLKNNEDNASKSGFNNGKFVAGMILKVISNYDILTSEETQLKDICSSFF</sequence>
<dbReference type="GeneID" id="14494444"/>